<keyword evidence="1" id="KW-1133">Transmembrane helix</keyword>
<evidence type="ECO:0000259" key="2">
    <source>
        <dbReference type="PROSITE" id="PS50011"/>
    </source>
</evidence>
<dbReference type="InterPro" id="IPR011009">
    <property type="entry name" value="Kinase-like_dom_sf"/>
</dbReference>
<name>A0A8S3PSH0_MYTED</name>
<dbReference type="PANTHER" id="PTHR26392">
    <property type="entry name" value="MITOGEN-ACTIVATED PROTEIN KINASE KINASE KINASE 7-RELATED"/>
    <property type="match status" value="1"/>
</dbReference>
<keyword evidence="1" id="KW-0472">Membrane</keyword>
<dbReference type="OrthoDB" id="5985011at2759"/>
<comment type="caution">
    <text evidence="3">The sequence shown here is derived from an EMBL/GenBank/DDBJ whole genome shotgun (WGS) entry which is preliminary data.</text>
</comment>
<accession>A0A8S3PSH0</accession>
<dbReference type="AlphaFoldDB" id="A0A8S3PSH0"/>
<dbReference type="GO" id="GO:0005524">
    <property type="term" value="F:ATP binding"/>
    <property type="evidence" value="ECO:0007669"/>
    <property type="project" value="InterPro"/>
</dbReference>
<dbReference type="InterPro" id="IPR000719">
    <property type="entry name" value="Prot_kinase_dom"/>
</dbReference>
<gene>
    <name evidence="3" type="ORF">MEDL_1774</name>
</gene>
<keyword evidence="1" id="KW-0812">Transmembrane</keyword>
<dbReference type="EMBL" id="CAJPWZ010000122">
    <property type="protein sequence ID" value="CAG2186226.1"/>
    <property type="molecule type" value="Genomic_DNA"/>
</dbReference>
<sequence>MRFVEECIARQIQTWLKQSNNGGLSEFMAKQFKKECAIIETDCTEIDDIILGRSLSTCELGISTPRRQSDRDTLSSTNISTAQKVAILATFPIWMPLSLVVGLFAVPIGIDTIQLIKDGIARLSGGGIHRPLLKGPIHGIAVIKAPDLLRSLFYGRESDVFRFGIILWESWYRRSAMNEENESSLESYEQLSYIILEGRRPNFEGKIISKLKLLIQRCWEKDPVDRPTARNILERLRNIRKDT</sequence>
<dbReference type="Pfam" id="PF07714">
    <property type="entry name" value="PK_Tyr_Ser-Thr"/>
    <property type="match status" value="1"/>
</dbReference>
<evidence type="ECO:0000256" key="1">
    <source>
        <dbReference type="SAM" id="Phobius"/>
    </source>
</evidence>
<protein>
    <recommendedName>
        <fullName evidence="2">Protein kinase domain-containing protein</fullName>
    </recommendedName>
</protein>
<proteinExistence type="predicted"/>
<dbReference type="PANTHER" id="PTHR26392:SF92">
    <property type="entry name" value="PROTEIN KINASE DOMAIN-CONTAINING PROTEIN"/>
    <property type="match status" value="1"/>
</dbReference>
<evidence type="ECO:0000313" key="4">
    <source>
        <dbReference type="Proteomes" id="UP000683360"/>
    </source>
</evidence>
<dbReference type="InterPro" id="IPR001245">
    <property type="entry name" value="Ser-Thr/Tyr_kinase_cat_dom"/>
</dbReference>
<dbReference type="Proteomes" id="UP000683360">
    <property type="component" value="Unassembled WGS sequence"/>
</dbReference>
<keyword evidence="4" id="KW-1185">Reference proteome</keyword>
<feature type="transmembrane region" description="Helical" evidence="1">
    <location>
        <begin position="85"/>
        <end position="110"/>
    </location>
</feature>
<dbReference type="Gene3D" id="1.10.510.10">
    <property type="entry name" value="Transferase(Phosphotransferase) domain 1"/>
    <property type="match status" value="1"/>
</dbReference>
<dbReference type="PROSITE" id="PS50011">
    <property type="entry name" value="PROTEIN_KINASE_DOM"/>
    <property type="match status" value="1"/>
</dbReference>
<organism evidence="3 4">
    <name type="scientific">Mytilus edulis</name>
    <name type="common">Blue mussel</name>
    <dbReference type="NCBI Taxonomy" id="6550"/>
    <lineage>
        <taxon>Eukaryota</taxon>
        <taxon>Metazoa</taxon>
        <taxon>Spiralia</taxon>
        <taxon>Lophotrochozoa</taxon>
        <taxon>Mollusca</taxon>
        <taxon>Bivalvia</taxon>
        <taxon>Autobranchia</taxon>
        <taxon>Pteriomorphia</taxon>
        <taxon>Mytilida</taxon>
        <taxon>Mytiloidea</taxon>
        <taxon>Mytilidae</taxon>
        <taxon>Mytilinae</taxon>
        <taxon>Mytilus</taxon>
    </lineage>
</organism>
<dbReference type="SUPFAM" id="SSF56112">
    <property type="entry name" value="Protein kinase-like (PK-like)"/>
    <property type="match status" value="1"/>
</dbReference>
<evidence type="ECO:0000313" key="3">
    <source>
        <dbReference type="EMBL" id="CAG2186226.1"/>
    </source>
</evidence>
<reference evidence="3" key="1">
    <citation type="submission" date="2021-03" db="EMBL/GenBank/DDBJ databases">
        <authorList>
            <person name="Bekaert M."/>
        </authorList>
    </citation>
    <scope>NUCLEOTIDE SEQUENCE</scope>
</reference>
<dbReference type="GO" id="GO:0004672">
    <property type="term" value="F:protein kinase activity"/>
    <property type="evidence" value="ECO:0007669"/>
    <property type="project" value="InterPro"/>
</dbReference>
<feature type="domain" description="Protein kinase" evidence="2">
    <location>
        <begin position="1"/>
        <end position="243"/>
    </location>
</feature>